<evidence type="ECO:0000256" key="1">
    <source>
        <dbReference type="ARBA" id="ARBA00004141"/>
    </source>
</evidence>
<evidence type="ECO:0000256" key="8">
    <source>
        <dbReference type="ARBA" id="ARBA00023065"/>
    </source>
</evidence>
<feature type="transmembrane region" description="Helical" evidence="11">
    <location>
        <begin position="360"/>
        <end position="379"/>
    </location>
</feature>
<feature type="transmembrane region" description="Helical" evidence="11">
    <location>
        <begin position="294"/>
        <end position="315"/>
    </location>
</feature>
<comment type="subcellular location">
    <subcellularLocation>
        <location evidence="1">Membrane</location>
        <topology evidence="1">Multi-pass membrane protein</topology>
    </subcellularLocation>
</comment>
<comment type="similarity">
    <text evidence="2">Belongs to the monovalent cation:proton antiporter 2 (CPA2) transporter (TC 2.A.37) family.</text>
</comment>
<dbReference type="InterPro" id="IPR006153">
    <property type="entry name" value="Cation/H_exchanger_TM"/>
</dbReference>
<evidence type="ECO:0000256" key="7">
    <source>
        <dbReference type="ARBA" id="ARBA00023053"/>
    </source>
</evidence>
<name>A0A1I1SU58_9LACO</name>
<keyword evidence="9 11" id="KW-0472">Membrane</keyword>
<dbReference type="GO" id="GO:0015297">
    <property type="term" value="F:antiporter activity"/>
    <property type="evidence" value="ECO:0007669"/>
    <property type="project" value="UniProtKB-KW"/>
</dbReference>
<dbReference type="InterPro" id="IPR038770">
    <property type="entry name" value="Na+/solute_symporter_sf"/>
</dbReference>
<dbReference type="PANTHER" id="PTHR43562">
    <property type="entry name" value="NAPA-TYPE SODIUM/HYDROGEN ANTIPORTER"/>
    <property type="match status" value="1"/>
</dbReference>
<feature type="transmembrane region" description="Helical" evidence="11">
    <location>
        <begin position="29"/>
        <end position="47"/>
    </location>
</feature>
<dbReference type="RefSeq" id="WP_090093269.1">
    <property type="nucleotide sequence ID" value="NZ_CBCRVU010000002.1"/>
</dbReference>
<dbReference type="PANTHER" id="PTHR43562:SF3">
    <property type="entry name" value="SODIUM ION_PROTON EXCHANGER (EUROFUNG)"/>
    <property type="match status" value="1"/>
</dbReference>
<evidence type="ECO:0000313" key="14">
    <source>
        <dbReference type="Proteomes" id="UP000199599"/>
    </source>
</evidence>
<evidence type="ECO:0000256" key="4">
    <source>
        <dbReference type="ARBA" id="ARBA00022449"/>
    </source>
</evidence>
<feature type="transmembrane region" description="Helical" evidence="11">
    <location>
        <begin position="327"/>
        <end position="348"/>
    </location>
</feature>
<dbReference type="GO" id="GO:1902600">
    <property type="term" value="P:proton transmembrane transport"/>
    <property type="evidence" value="ECO:0007669"/>
    <property type="project" value="InterPro"/>
</dbReference>
<dbReference type="AlphaFoldDB" id="A0A1I1SU58"/>
<evidence type="ECO:0000256" key="5">
    <source>
        <dbReference type="ARBA" id="ARBA00022692"/>
    </source>
</evidence>
<feature type="transmembrane region" description="Helical" evidence="11">
    <location>
        <begin position="83"/>
        <end position="108"/>
    </location>
</feature>
<keyword evidence="7" id="KW-0915">Sodium</keyword>
<accession>A0A1I1SU58</accession>
<feature type="transmembrane region" description="Helical" evidence="11">
    <location>
        <begin position="144"/>
        <end position="170"/>
    </location>
</feature>
<evidence type="ECO:0000313" key="13">
    <source>
        <dbReference type="EMBL" id="SFD48278.1"/>
    </source>
</evidence>
<feature type="transmembrane region" description="Helical" evidence="11">
    <location>
        <begin position="182"/>
        <end position="202"/>
    </location>
</feature>
<evidence type="ECO:0000256" key="11">
    <source>
        <dbReference type="SAM" id="Phobius"/>
    </source>
</evidence>
<sequence>MNFISQYILILLVTSILGGLFNHFKFPPVVGNLLAGILLGPAMLTLIKPNSFLELLAQLGVICLMFLAGLESNLSLLKKYLKLSLTIAGLGVILPILMLGIASLLFGIHLLEAIFIGIVFAATSVAISVAVLQDAGQLHSRLGSAILGAAVVDDVLAVLVLSIFSAVSHIDGNKNGLTDNWGINFLIEISYFGLVWLIYDIVPKLMNLVTRLSLPHSEVVFAFILTLVMSRIAEKVGLSEVVGAFFSGLAIGQTKNAKNIIKTIDTAGYTFFIPVFFVNIGLSVTFIGFIKEGWFILIMTILAVFSKYVAGQWAGKLFDFTKMESRSIGAGMVSRGEVALIVAQIGFMNHMLTQEIYSDLIIIVIMTTIISPIMLNHFLHKIV</sequence>
<keyword evidence="5 11" id="KW-0812">Transmembrane</keyword>
<feature type="transmembrane region" description="Helical" evidence="11">
    <location>
        <begin position="266"/>
        <end position="288"/>
    </location>
</feature>
<organism evidence="13 14">
    <name type="scientific">Lactobacillus bombicola</name>
    <dbReference type="NCBI Taxonomy" id="1505723"/>
    <lineage>
        <taxon>Bacteria</taxon>
        <taxon>Bacillati</taxon>
        <taxon>Bacillota</taxon>
        <taxon>Bacilli</taxon>
        <taxon>Lactobacillales</taxon>
        <taxon>Lactobacillaceae</taxon>
        <taxon>Lactobacillus</taxon>
    </lineage>
</organism>
<evidence type="ECO:0000256" key="3">
    <source>
        <dbReference type="ARBA" id="ARBA00022448"/>
    </source>
</evidence>
<evidence type="ECO:0000256" key="2">
    <source>
        <dbReference type="ARBA" id="ARBA00005551"/>
    </source>
</evidence>
<protein>
    <submittedName>
        <fullName evidence="13">Sodium/proton antiporter NapA, CPA2 family</fullName>
    </submittedName>
</protein>
<keyword evidence="6 11" id="KW-1133">Transmembrane helix</keyword>
<dbReference type="EMBL" id="FOMN01000005">
    <property type="protein sequence ID" value="SFD48278.1"/>
    <property type="molecule type" value="Genomic_DNA"/>
</dbReference>
<feature type="transmembrane region" description="Helical" evidence="11">
    <location>
        <begin position="6"/>
        <end position="22"/>
    </location>
</feature>
<dbReference type="STRING" id="1505723.SAMN04487792_1040"/>
<reference evidence="14" key="1">
    <citation type="submission" date="2016-10" db="EMBL/GenBank/DDBJ databases">
        <authorList>
            <person name="Varghese N."/>
            <person name="Submissions S."/>
        </authorList>
    </citation>
    <scope>NUCLEOTIDE SEQUENCE [LARGE SCALE GENOMIC DNA]</scope>
    <source>
        <strain evidence="14">R-53102</strain>
    </source>
</reference>
<keyword evidence="8" id="KW-0406">Ion transport</keyword>
<evidence type="ECO:0000256" key="9">
    <source>
        <dbReference type="ARBA" id="ARBA00023136"/>
    </source>
</evidence>
<evidence type="ECO:0000256" key="6">
    <source>
        <dbReference type="ARBA" id="ARBA00022989"/>
    </source>
</evidence>
<feature type="transmembrane region" description="Helical" evidence="11">
    <location>
        <begin position="53"/>
        <end position="71"/>
    </location>
</feature>
<proteinExistence type="inferred from homology"/>
<dbReference type="Gene3D" id="1.20.1530.20">
    <property type="match status" value="1"/>
</dbReference>
<dbReference type="Pfam" id="PF00999">
    <property type="entry name" value="Na_H_Exchanger"/>
    <property type="match status" value="1"/>
</dbReference>
<keyword evidence="3" id="KW-0813">Transport</keyword>
<dbReference type="GO" id="GO:0006814">
    <property type="term" value="P:sodium ion transport"/>
    <property type="evidence" value="ECO:0007669"/>
    <property type="project" value="UniProtKB-KW"/>
</dbReference>
<evidence type="ECO:0000256" key="10">
    <source>
        <dbReference type="ARBA" id="ARBA00023201"/>
    </source>
</evidence>
<evidence type="ECO:0000259" key="12">
    <source>
        <dbReference type="Pfam" id="PF00999"/>
    </source>
</evidence>
<gene>
    <name evidence="13" type="ORF">SAMN04487792_1040</name>
</gene>
<dbReference type="GO" id="GO:0016020">
    <property type="term" value="C:membrane"/>
    <property type="evidence" value="ECO:0007669"/>
    <property type="project" value="UniProtKB-SubCell"/>
</dbReference>
<keyword evidence="4" id="KW-0050">Antiport</keyword>
<keyword evidence="10" id="KW-0739">Sodium transport</keyword>
<feature type="domain" description="Cation/H+ exchanger transmembrane" evidence="12">
    <location>
        <begin position="12"/>
        <end position="379"/>
    </location>
</feature>
<feature type="transmembrane region" description="Helical" evidence="11">
    <location>
        <begin position="114"/>
        <end position="132"/>
    </location>
</feature>
<dbReference type="Proteomes" id="UP000199599">
    <property type="component" value="Unassembled WGS sequence"/>
</dbReference>